<keyword evidence="1" id="KW-0378">Hydrolase</keyword>
<evidence type="ECO:0000313" key="2">
    <source>
        <dbReference type="Proteomes" id="UP000827976"/>
    </source>
</evidence>
<dbReference type="EC" id="3.4.21.25" evidence="1"/>
<dbReference type="EMBL" id="CM037021">
    <property type="protein sequence ID" value="KAH7669515.1"/>
    <property type="molecule type" value="Genomic_DNA"/>
</dbReference>
<evidence type="ECO:0000313" key="1">
    <source>
        <dbReference type="EMBL" id="KAH7669515.1"/>
    </source>
</evidence>
<reference evidence="2" key="1">
    <citation type="journal article" date="2022" name="Nat. Commun.">
        <title>Chromosome evolution and the genetic basis of agronomically important traits in greater yam.</title>
        <authorList>
            <person name="Bredeson J.V."/>
            <person name="Lyons J.B."/>
            <person name="Oniyinde I.O."/>
            <person name="Okereke N.R."/>
            <person name="Kolade O."/>
            <person name="Nnabue I."/>
            <person name="Nwadili C.O."/>
            <person name="Hribova E."/>
            <person name="Parker M."/>
            <person name="Nwogha J."/>
            <person name="Shu S."/>
            <person name="Carlson J."/>
            <person name="Kariba R."/>
            <person name="Muthemba S."/>
            <person name="Knop K."/>
            <person name="Barton G.J."/>
            <person name="Sherwood A.V."/>
            <person name="Lopez-Montes A."/>
            <person name="Asiedu R."/>
            <person name="Jamnadass R."/>
            <person name="Muchugi A."/>
            <person name="Goodstein D."/>
            <person name="Egesi C.N."/>
            <person name="Featherston J."/>
            <person name="Asfaw A."/>
            <person name="Simpson G.G."/>
            <person name="Dolezel J."/>
            <person name="Hendre P.S."/>
            <person name="Van Deynze A."/>
            <person name="Kumar P.L."/>
            <person name="Obidiegwu J.E."/>
            <person name="Bhattacharjee R."/>
            <person name="Rokhsar D.S."/>
        </authorList>
    </citation>
    <scope>NUCLEOTIDE SEQUENCE [LARGE SCALE GENOMIC DNA]</scope>
    <source>
        <strain evidence="2">cv. TDa95/00328</strain>
    </source>
</reference>
<name>A0ACB7V7Q4_DIOAL</name>
<sequence>MASFFLLAIIYNFFFFFFLYVNVKALDSLLSSNKLQAYLVHVEKPMGSVFANHAAREDWHKSFLPVSTTTSSDEQRMVYSYANVISGFAARLTENEVKAMQSKDGFLEAYPDKTMELKTTRSPEFLELNHHPHSVWKHTNYGKGVIIGVIDTGIIPNHPSFSDHGLPPPPKSWKGQCKFSTPSLCNNKLIGARVFLNGTTTATPIDEDGHGTHVAGTAAGMFVHGGNVLGQGNGTASGVAPFAHLAIYRVCNLDYCTFSDVLAGIDAAVEDGVDVLSISLGSGPLPFYKDVIAMGALTAVERGVFVSCAGGNGGPKSSTLSNEAPWILTVAASTIDRSFRVKVKLGNGLELDGESIYQLDSSKPITFFPLVDAIANGNSNSKFCANGSLHGLNVKGKIVVCETGGDITRIQKGVNVKDAGGFGMILVNPASGGATTDAEAHVLPASHVGYNEGLIIRSYINVSASPSAAFISKGTIIGTSPAPVMASFSSRGPSIESHAILKPDITGPGMNILAAWPFEVGPNAQTSNDGSYFNVISGTSMSTPHLSGVASLIKSAHPDWSPAMIKSAIMTTAYIQDDMGNPIHDQQGLPAGLFATGAGHVQPTKANDPGLVYDIDPADYIAYLCGLRYKSKQVSIIAGRHIDCDRVGSISASELNYPTIMVVLSGSNKTVTLRRKVKNVGEKEGVYYVKVNAPKGVDVRVEPKRLQFKGINEEKSFTVSFNGGSIHGVGVVEGQLRWISGKRVVRSPICVVLD</sequence>
<dbReference type="Proteomes" id="UP000827976">
    <property type="component" value="Chromosome 11"/>
</dbReference>
<accession>A0ACB7V7Q4</accession>
<proteinExistence type="predicted"/>
<gene>
    <name evidence="1" type="ORF">IHE45_11G083400</name>
</gene>
<organism evidence="1 2">
    <name type="scientific">Dioscorea alata</name>
    <name type="common">Purple yam</name>
    <dbReference type="NCBI Taxonomy" id="55571"/>
    <lineage>
        <taxon>Eukaryota</taxon>
        <taxon>Viridiplantae</taxon>
        <taxon>Streptophyta</taxon>
        <taxon>Embryophyta</taxon>
        <taxon>Tracheophyta</taxon>
        <taxon>Spermatophyta</taxon>
        <taxon>Magnoliopsida</taxon>
        <taxon>Liliopsida</taxon>
        <taxon>Dioscoreales</taxon>
        <taxon>Dioscoreaceae</taxon>
        <taxon>Dioscorea</taxon>
    </lineage>
</organism>
<keyword evidence="2" id="KW-1185">Reference proteome</keyword>
<comment type="caution">
    <text evidence="1">The sequence shown here is derived from an EMBL/GenBank/DDBJ whole genome shotgun (WGS) entry which is preliminary data.</text>
</comment>
<protein>
    <submittedName>
        <fullName evidence="1">Peptidase S8 subtilisin-related protein</fullName>
        <ecNumber evidence="1">3.4.21.25</ecNumber>
    </submittedName>
</protein>